<evidence type="ECO:0000313" key="4">
    <source>
        <dbReference type="EMBL" id="KAF5332669.1"/>
    </source>
</evidence>
<dbReference type="Pfam" id="PF25540">
    <property type="entry name" value="DUF7923"/>
    <property type="match status" value="1"/>
</dbReference>
<evidence type="ECO:0000256" key="2">
    <source>
        <dbReference type="SAM" id="SignalP"/>
    </source>
</evidence>
<feature type="region of interest" description="Disordered" evidence="1">
    <location>
        <begin position="45"/>
        <end position="125"/>
    </location>
</feature>
<feature type="signal peptide" evidence="2">
    <location>
        <begin position="1"/>
        <end position="19"/>
    </location>
</feature>
<evidence type="ECO:0000256" key="1">
    <source>
        <dbReference type="SAM" id="MobiDB-lite"/>
    </source>
</evidence>
<evidence type="ECO:0000313" key="5">
    <source>
        <dbReference type="Proteomes" id="UP000541558"/>
    </source>
</evidence>
<feature type="compositionally biased region" description="Polar residues" evidence="1">
    <location>
        <begin position="111"/>
        <end position="125"/>
    </location>
</feature>
<feature type="compositionally biased region" description="Polar residues" evidence="1">
    <location>
        <begin position="87"/>
        <end position="96"/>
    </location>
</feature>
<comment type="caution">
    <text evidence="4">The sequence shown here is derived from an EMBL/GenBank/DDBJ whole genome shotgun (WGS) entry which is preliminary data.</text>
</comment>
<feature type="chain" id="PRO_5034240295" description="DUF7923 domain-containing protein" evidence="2">
    <location>
        <begin position="20"/>
        <end position="590"/>
    </location>
</feature>
<dbReference type="PANTHER" id="PTHR37543">
    <property type="entry name" value="CCCH ZINC FINGER DNA BINDING PROTEIN (AFU_ORTHOLOGUE AFUA_5G12760)"/>
    <property type="match status" value="1"/>
</dbReference>
<sequence>MRYLHQRFFFFFPLSLLSSNELLSMPQPQLSNSSLHLKLSSTLSKSQSTLPTSQLSKTAPEAKSKPAVPPQPNRNRSAGTPAPPKLTYSTAASVGLNTPPPAPSTKTKSTQRVTAPSGKGSTNGSMMQAFVFPDPTASASERLPELYSVSTPFWRTDDSRCPLDVGELNDRLQPEALKRNSHFSLWPLSSSTTVVPSPEAQVLDVNAEVSGAEMAQMPDVQPRETWKGKDPERPQVCFEDHIYLLVDADGCVFTAEVVKLGARNALGAIHDEILKLYHEHFDHKISIYLFMNKKGMRDAIRRTPDYDISTFDNFLNEFQTAGLNFVVDTGELKQSADEKLKEVYNAYIQAPETRNMFLAVGHDGGYGAFLSKGVMECFWKKIILVRYLESRPMAAGVESLNLPTIRLSNLFRDEPLASRPNTNTNGSGKKSSHQLSSSNVLAEVTADLRRDSRQLFNSGFAFGPKLATPQPSRKPSTPQFAGSGTGSNNELWEKPTKPPCLKELFELDPEVTCDRKFCKNLHGLRDDPAEAPRIARLREGHSPSVGMWHVFGLMSAHMGLLVPFERMDTASSQKVRSPPVDVAILDTHLA</sequence>
<dbReference type="PANTHER" id="PTHR37543:SF1">
    <property type="entry name" value="CCCH ZINC FINGER DNA BINDING PROTEIN (AFU_ORTHOLOGUE AFUA_5G12760)"/>
    <property type="match status" value="1"/>
</dbReference>
<proteinExistence type="predicted"/>
<feature type="compositionally biased region" description="Low complexity" evidence="1">
    <location>
        <begin position="426"/>
        <end position="437"/>
    </location>
</feature>
<feature type="compositionally biased region" description="Low complexity" evidence="1">
    <location>
        <begin position="45"/>
        <end position="57"/>
    </location>
</feature>
<dbReference type="OrthoDB" id="2270193at2759"/>
<gene>
    <name evidence="4" type="ORF">D9611_005307</name>
</gene>
<name>A0A8H5FDC9_9AGAR</name>
<feature type="region of interest" description="Disordered" evidence="1">
    <location>
        <begin position="416"/>
        <end position="437"/>
    </location>
</feature>
<reference evidence="4 5" key="1">
    <citation type="journal article" date="2020" name="ISME J.">
        <title>Uncovering the hidden diversity of litter-decomposition mechanisms in mushroom-forming fungi.</title>
        <authorList>
            <person name="Floudas D."/>
            <person name="Bentzer J."/>
            <person name="Ahren D."/>
            <person name="Johansson T."/>
            <person name="Persson P."/>
            <person name="Tunlid A."/>
        </authorList>
    </citation>
    <scope>NUCLEOTIDE SEQUENCE [LARGE SCALE GENOMIC DNA]</scope>
    <source>
        <strain evidence="4 5">CBS 175.51</strain>
    </source>
</reference>
<accession>A0A8H5FDC9</accession>
<organism evidence="4 5">
    <name type="scientific">Ephemerocybe angulata</name>
    <dbReference type="NCBI Taxonomy" id="980116"/>
    <lineage>
        <taxon>Eukaryota</taxon>
        <taxon>Fungi</taxon>
        <taxon>Dikarya</taxon>
        <taxon>Basidiomycota</taxon>
        <taxon>Agaricomycotina</taxon>
        <taxon>Agaricomycetes</taxon>
        <taxon>Agaricomycetidae</taxon>
        <taxon>Agaricales</taxon>
        <taxon>Agaricineae</taxon>
        <taxon>Psathyrellaceae</taxon>
        <taxon>Ephemerocybe</taxon>
    </lineage>
</organism>
<protein>
    <recommendedName>
        <fullName evidence="3">DUF7923 domain-containing protein</fullName>
    </recommendedName>
</protein>
<dbReference type="InterPro" id="IPR057683">
    <property type="entry name" value="DUF7923"/>
</dbReference>
<evidence type="ECO:0000259" key="3">
    <source>
        <dbReference type="Pfam" id="PF25540"/>
    </source>
</evidence>
<dbReference type="Proteomes" id="UP000541558">
    <property type="component" value="Unassembled WGS sequence"/>
</dbReference>
<dbReference type="AlphaFoldDB" id="A0A8H5FDC9"/>
<feature type="compositionally biased region" description="Polar residues" evidence="1">
    <location>
        <begin position="469"/>
        <end position="490"/>
    </location>
</feature>
<feature type="region of interest" description="Disordered" evidence="1">
    <location>
        <begin position="463"/>
        <end position="494"/>
    </location>
</feature>
<feature type="domain" description="DUF7923" evidence="3">
    <location>
        <begin position="240"/>
        <end position="411"/>
    </location>
</feature>
<dbReference type="EMBL" id="JAACJK010000110">
    <property type="protein sequence ID" value="KAF5332669.1"/>
    <property type="molecule type" value="Genomic_DNA"/>
</dbReference>
<keyword evidence="2" id="KW-0732">Signal</keyword>
<keyword evidence="5" id="KW-1185">Reference proteome</keyword>